<evidence type="ECO:0000313" key="3">
    <source>
        <dbReference type="Proteomes" id="UP000660339"/>
    </source>
</evidence>
<dbReference type="EMBL" id="BONJ01000048">
    <property type="protein sequence ID" value="GIG19108.1"/>
    <property type="molecule type" value="Genomic_DNA"/>
</dbReference>
<dbReference type="PANTHER" id="PTHR43072">
    <property type="entry name" value="N-ACETYLTRANSFERASE"/>
    <property type="match status" value="1"/>
</dbReference>
<dbReference type="AlphaFoldDB" id="A0A8J3LIT6"/>
<dbReference type="InterPro" id="IPR016181">
    <property type="entry name" value="Acyl_CoA_acyltransferase"/>
</dbReference>
<accession>A0A8J3LIT6</accession>
<keyword evidence="3" id="KW-1185">Reference proteome</keyword>
<feature type="domain" description="N-acetyltransferase" evidence="1">
    <location>
        <begin position="14"/>
        <end position="165"/>
    </location>
</feature>
<dbReference type="Gene3D" id="3.40.630.30">
    <property type="match status" value="1"/>
</dbReference>
<dbReference type="GO" id="GO:0016747">
    <property type="term" value="F:acyltransferase activity, transferring groups other than amino-acyl groups"/>
    <property type="evidence" value="ECO:0007669"/>
    <property type="project" value="InterPro"/>
</dbReference>
<evidence type="ECO:0000259" key="1">
    <source>
        <dbReference type="PROSITE" id="PS51186"/>
    </source>
</evidence>
<gene>
    <name evidence="2" type="ORF">Cme02nite_74400</name>
</gene>
<reference evidence="2" key="1">
    <citation type="submission" date="2021-01" db="EMBL/GenBank/DDBJ databases">
        <title>Whole genome shotgun sequence of Catellatospora methionotrophica NBRC 14553.</title>
        <authorList>
            <person name="Komaki H."/>
            <person name="Tamura T."/>
        </authorList>
    </citation>
    <scope>NUCLEOTIDE SEQUENCE</scope>
    <source>
        <strain evidence="2">NBRC 14553</strain>
    </source>
</reference>
<comment type="caution">
    <text evidence="2">The sequence shown here is derived from an EMBL/GenBank/DDBJ whole genome shotgun (WGS) entry which is preliminary data.</text>
</comment>
<name>A0A8J3LIT6_9ACTN</name>
<dbReference type="InterPro" id="IPR000182">
    <property type="entry name" value="GNAT_dom"/>
</dbReference>
<evidence type="ECO:0000313" key="2">
    <source>
        <dbReference type="EMBL" id="GIG19108.1"/>
    </source>
</evidence>
<proteinExistence type="predicted"/>
<dbReference type="SUPFAM" id="SSF55729">
    <property type="entry name" value="Acyl-CoA N-acyltransferases (Nat)"/>
    <property type="match status" value="1"/>
</dbReference>
<organism evidence="2 3">
    <name type="scientific">Catellatospora methionotrophica</name>
    <dbReference type="NCBI Taxonomy" id="121620"/>
    <lineage>
        <taxon>Bacteria</taxon>
        <taxon>Bacillati</taxon>
        <taxon>Actinomycetota</taxon>
        <taxon>Actinomycetes</taxon>
        <taxon>Micromonosporales</taxon>
        <taxon>Micromonosporaceae</taxon>
        <taxon>Catellatospora</taxon>
    </lineage>
</organism>
<dbReference type="PROSITE" id="PS51186">
    <property type="entry name" value="GNAT"/>
    <property type="match status" value="1"/>
</dbReference>
<dbReference type="Pfam" id="PF00583">
    <property type="entry name" value="Acetyltransf_1"/>
    <property type="match status" value="1"/>
</dbReference>
<dbReference type="CDD" id="cd04301">
    <property type="entry name" value="NAT_SF"/>
    <property type="match status" value="1"/>
</dbReference>
<protein>
    <recommendedName>
        <fullName evidence="1">N-acetyltransferase domain-containing protein</fullName>
    </recommendedName>
</protein>
<dbReference type="Proteomes" id="UP000660339">
    <property type="component" value="Unassembled WGS sequence"/>
</dbReference>
<sequence length="165" mass="17901">MTYPDGNLPNMTGIDIREARPRDVVGLVSSVASLFADEAGTRDHTLDRPPRQRAATELTLGIADEDRLVLVAADGDQIVGHLTGTVAASAAIRPLRVATLVGMYVSPAHRDANVGARLVAAFRAWAAERHADRIALDGYRNDESAVRFHRHQRFAPRTPVLETTS</sequence>